<gene>
    <name evidence="21" type="primary">100126867</name>
</gene>
<dbReference type="Pfam" id="PF13307">
    <property type="entry name" value="Helicase_C_2"/>
    <property type="match status" value="1"/>
</dbReference>
<dbReference type="EC" id="5.6.2.3" evidence="16"/>
<evidence type="ECO:0000259" key="20">
    <source>
        <dbReference type="PROSITE" id="PS51193"/>
    </source>
</evidence>
<dbReference type="InterPro" id="IPR013020">
    <property type="entry name" value="Rad3/Chl1-like"/>
</dbReference>
<dbReference type="Proteomes" id="UP000005204">
    <property type="component" value="Unassembled WGS sequence"/>
</dbReference>
<reference evidence="22" key="1">
    <citation type="journal article" date="2008" name="Insect Biochem. Mol. Biol.">
        <title>The genome of a lepidopteran model insect, the silkworm Bombyx mori.</title>
        <authorList>
            <consortium name="International Silkworm Genome Consortium"/>
        </authorList>
    </citation>
    <scope>NUCLEOTIDE SEQUENCE [LARGE SCALE GENOMIC DNA]</scope>
    <source>
        <strain evidence="22">p50T</strain>
    </source>
</reference>
<dbReference type="Gene3D" id="3.40.50.300">
    <property type="entry name" value="P-loop containing nucleotide triphosphate hydrolases"/>
    <property type="match status" value="3"/>
</dbReference>
<feature type="region of interest" description="Disordered" evidence="19">
    <location>
        <begin position="1"/>
        <end position="35"/>
    </location>
</feature>
<evidence type="ECO:0000256" key="3">
    <source>
        <dbReference type="ARBA" id="ARBA00008792"/>
    </source>
</evidence>
<dbReference type="Pfam" id="PF06733">
    <property type="entry name" value="DEAD_2"/>
    <property type="match status" value="1"/>
</dbReference>
<dbReference type="FunFam" id="3.40.50.300:FF:000731">
    <property type="entry name" value="Fanconi anemia group J protein homolog"/>
    <property type="match status" value="1"/>
</dbReference>
<comment type="subcellular location">
    <subcellularLocation>
        <location evidence="2">Nucleus</location>
    </subcellularLocation>
</comment>
<evidence type="ECO:0000256" key="11">
    <source>
        <dbReference type="ARBA" id="ARBA00023004"/>
    </source>
</evidence>
<feature type="compositionally biased region" description="Low complexity" evidence="19">
    <location>
        <begin position="224"/>
        <end position="238"/>
    </location>
</feature>
<evidence type="ECO:0000256" key="6">
    <source>
        <dbReference type="ARBA" id="ARBA00022741"/>
    </source>
</evidence>
<keyword evidence="6" id="KW-0547">Nucleotide-binding</keyword>
<keyword evidence="8" id="KW-0378">Hydrolase</keyword>
<dbReference type="EnsemblMetazoa" id="XM_038016179.1">
    <property type="protein sequence ID" value="XP_037872107.1"/>
    <property type="gene ID" value="LOC100126867"/>
</dbReference>
<comment type="similarity">
    <text evidence="3">Belongs to the DEAD box helicase family. DEAH subfamily.</text>
</comment>
<dbReference type="SMART" id="SM00491">
    <property type="entry name" value="HELICc2"/>
    <property type="match status" value="1"/>
</dbReference>
<keyword evidence="12" id="KW-0411">Iron-sulfur</keyword>
<evidence type="ECO:0000256" key="2">
    <source>
        <dbReference type="ARBA" id="ARBA00004123"/>
    </source>
</evidence>
<dbReference type="GO" id="GO:0005524">
    <property type="term" value="F:ATP binding"/>
    <property type="evidence" value="ECO:0007669"/>
    <property type="project" value="UniProtKB-KW"/>
</dbReference>
<dbReference type="SMART" id="SM00488">
    <property type="entry name" value="DEXDc2"/>
    <property type="match status" value="1"/>
</dbReference>
<keyword evidence="13" id="KW-0234">DNA repair</keyword>
<dbReference type="GO" id="GO:0051539">
    <property type="term" value="F:4 iron, 4 sulfur cluster binding"/>
    <property type="evidence" value="ECO:0007669"/>
    <property type="project" value="UniProtKB-KW"/>
</dbReference>
<dbReference type="GO" id="GO:0016818">
    <property type="term" value="F:hydrolase activity, acting on acid anhydrides, in phosphorus-containing anhydrides"/>
    <property type="evidence" value="ECO:0007669"/>
    <property type="project" value="InterPro"/>
</dbReference>
<evidence type="ECO:0000256" key="16">
    <source>
        <dbReference type="ARBA" id="ARBA00044969"/>
    </source>
</evidence>
<reference evidence="21" key="2">
    <citation type="submission" date="2022-06" db="UniProtKB">
        <authorList>
            <consortium name="EnsemblMetazoa"/>
        </authorList>
    </citation>
    <scope>IDENTIFICATION</scope>
    <source>
        <strain evidence="21">p50T (Dazao)</strain>
    </source>
</reference>
<evidence type="ECO:0000256" key="14">
    <source>
        <dbReference type="ARBA" id="ARBA00023235"/>
    </source>
</evidence>
<keyword evidence="4" id="KW-0004">4Fe-4S</keyword>
<keyword evidence="5" id="KW-0479">Metal-binding</keyword>
<dbReference type="AlphaFoldDB" id="A0A8R2M181"/>
<keyword evidence="7" id="KW-0227">DNA damage</keyword>
<dbReference type="SUPFAM" id="SSF52540">
    <property type="entry name" value="P-loop containing nucleoside triphosphate hydrolases"/>
    <property type="match status" value="2"/>
</dbReference>
<dbReference type="GO" id="GO:0046872">
    <property type="term" value="F:metal ion binding"/>
    <property type="evidence" value="ECO:0007669"/>
    <property type="project" value="UniProtKB-KW"/>
</dbReference>
<dbReference type="GO" id="GO:0005634">
    <property type="term" value="C:nucleus"/>
    <property type="evidence" value="ECO:0007669"/>
    <property type="project" value="UniProtKB-SubCell"/>
</dbReference>
<evidence type="ECO:0000256" key="5">
    <source>
        <dbReference type="ARBA" id="ARBA00022723"/>
    </source>
</evidence>
<accession>A0A8R2M181</accession>
<dbReference type="CDD" id="cd18788">
    <property type="entry name" value="SF2_C_XPD"/>
    <property type="match status" value="1"/>
</dbReference>
<sequence length="871" mass="99438">MSSPIVVLSSSSSSLEETGWESESYSPFKGKPTVKSTKKSEVIKKLFTKEKSPDGPSKQNEITIMIAGVKVNLPVNPYGTQKALIHQVIKTIKAGQNCLLESPTGSGKTLALLCGTLAWLQAEKERINKLQMESCFEEIFENKMDDSAGNANNRKHVDNPFTFEVSFAKPEYGKKSIYSSPKKSDSPPKHYAMSSGSPGTHGATSIDEEQSQTRKKYKAENITNISDSPRSPSNSQNPPKHERVPVVYYGTRTHKQLQQVIKEFKRTVYCKEIRMSILAGRDRTCLMPFDRKIWKTKDDMCAECIKTKSSLMNTSSPQTSSCKFYDNRMSLTHSNLPPAFDIEDLVEAGAKLKACPYFAAKSMAAKAKIIFCPYNYLINPFIRERMRINLADNIVVIDEGHNIEDICRDEATCTIERRRISEAVDQLQYAKRYVKMGQDEAARGETIDFFIKTLQIWDKCLIEQSDRVSRENTDMWNMNEFMAMLNENGIGQNNYHNFNFHLSKLLRMQDDLYGVGQHTIALLETMDSALGYLFKDECKHAEDFVPMLLKGDDSRALYRRRSYTGEFKGANISIRLLCMSPAVLFEGLTKARSIILASGTLSPVGSMKHELGAEFNVSCLNHVISRERVWIGTLRNCESSEQLKCTKDNMEKKQVQDSIGKAILRVCDVTPHGVLCFHSSYTSMRLLHQRWQQTGLWDKLNSLKYIFKESDNTTDHDEIMKEYYSAAEVDRGAILFAVYRGKVSEGMDFRDRQARAVVTIGVPFPTIGDKMVTEKMKYNDKHSNGKKLMRGWDWYNVQAFRAMNQAIGRCVRHLNDWGAVLMIDERIAEQRNLEYLSKWVRDFLGNNHFTFDELMHRQNSLTRFMENMSKE</sequence>
<dbReference type="InterPro" id="IPR045028">
    <property type="entry name" value="DinG/Rad3-like"/>
</dbReference>
<evidence type="ECO:0000256" key="8">
    <source>
        <dbReference type="ARBA" id="ARBA00022801"/>
    </source>
</evidence>
<dbReference type="GO" id="GO:0043139">
    <property type="term" value="F:5'-3' DNA helicase activity"/>
    <property type="evidence" value="ECO:0007669"/>
    <property type="project" value="UniProtKB-EC"/>
</dbReference>
<dbReference type="GO" id="GO:0006289">
    <property type="term" value="P:nucleotide-excision repair"/>
    <property type="evidence" value="ECO:0007669"/>
    <property type="project" value="TreeGrafter"/>
</dbReference>
<dbReference type="InterPro" id="IPR006554">
    <property type="entry name" value="Helicase-like_DEXD_c2"/>
</dbReference>
<dbReference type="PROSITE" id="PS51193">
    <property type="entry name" value="HELICASE_ATP_BIND_2"/>
    <property type="match status" value="1"/>
</dbReference>
<keyword evidence="10" id="KW-0067">ATP-binding</keyword>
<keyword evidence="22" id="KW-1185">Reference proteome</keyword>
<evidence type="ECO:0000256" key="12">
    <source>
        <dbReference type="ARBA" id="ARBA00023014"/>
    </source>
</evidence>
<keyword evidence="11" id="KW-0408">Iron</keyword>
<protein>
    <recommendedName>
        <fullName evidence="16">DNA 5'-3' helicase</fullName>
        <ecNumber evidence="16">5.6.2.3</ecNumber>
    </recommendedName>
    <alternativeName>
        <fullName evidence="18">DNA 5'-3' helicase FANCJ</fullName>
    </alternativeName>
</protein>
<proteinExistence type="inferred from homology"/>
<evidence type="ECO:0000256" key="1">
    <source>
        <dbReference type="ARBA" id="ARBA00001966"/>
    </source>
</evidence>
<name>A0A8R2M181_BOMMO</name>
<dbReference type="GO" id="GO:0003677">
    <property type="term" value="F:DNA binding"/>
    <property type="evidence" value="ECO:0007669"/>
    <property type="project" value="InterPro"/>
</dbReference>
<evidence type="ECO:0000256" key="13">
    <source>
        <dbReference type="ARBA" id="ARBA00023204"/>
    </source>
</evidence>
<evidence type="ECO:0000256" key="19">
    <source>
        <dbReference type="SAM" id="MobiDB-lite"/>
    </source>
</evidence>
<evidence type="ECO:0000256" key="4">
    <source>
        <dbReference type="ARBA" id="ARBA00022485"/>
    </source>
</evidence>
<comment type="cofactor">
    <cofactor evidence="1">
        <name>[4Fe-4S] cluster</name>
        <dbReference type="ChEBI" id="CHEBI:49883"/>
    </cofactor>
</comment>
<keyword evidence="9" id="KW-0347">Helicase</keyword>
<evidence type="ECO:0000256" key="10">
    <source>
        <dbReference type="ARBA" id="ARBA00022840"/>
    </source>
</evidence>
<evidence type="ECO:0000256" key="18">
    <source>
        <dbReference type="ARBA" id="ARBA00082714"/>
    </source>
</evidence>
<evidence type="ECO:0000256" key="17">
    <source>
        <dbReference type="ARBA" id="ARBA00048954"/>
    </source>
</evidence>
<dbReference type="PANTHER" id="PTHR11472:SF47">
    <property type="entry name" value="FANCONI ANEMIA GROUP J PROTEIN"/>
    <property type="match status" value="1"/>
</dbReference>
<dbReference type="InterPro" id="IPR010614">
    <property type="entry name" value="RAD3-like_helicase_DEAD"/>
</dbReference>
<dbReference type="PANTHER" id="PTHR11472">
    <property type="entry name" value="DNA REPAIR DEAD HELICASE RAD3/XP-D SUBFAMILY MEMBER"/>
    <property type="match status" value="1"/>
</dbReference>
<organism evidence="21 22">
    <name type="scientific">Bombyx mori</name>
    <name type="common">Silk moth</name>
    <dbReference type="NCBI Taxonomy" id="7091"/>
    <lineage>
        <taxon>Eukaryota</taxon>
        <taxon>Metazoa</taxon>
        <taxon>Ecdysozoa</taxon>
        <taxon>Arthropoda</taxon>
        <taxon>Hexapoda</taxon>
        <taxon>Insecta</taxon>
        <taxon>Pterygota</taxon>
        <taxon>Neoptera</taxon>
        <taxon>Endopterygota</taxon>
        <taxon>Lepidoptera</taxon>
        <taxon>Glossata</taxon>
        <taxon>Ditrysia</taxon>
        <taxon>Bombycoidea</taxon>
        <taxon>Bombycidae</taxon>
        <taxon>Bombycinae</taxon>
        <taxon>Bombyx</taxon>
    </lineage>
</organism>
<dbReference type="NCBIfam" id="TIGR00604">
    <property type="entry name" value="rad3"/>
    <property type="match status" value="1"/>
</dbReference>
<evidence type="ECO:0000256" key="7">
    <source>
        <dbReference type="ARBA" id="ARBA00022763"/>
    </source>
</evidence>
<dbReference type="InterPro" id="IPR027417">
    <property type="entry name" value="P-loop_NTPase"/>
</dbReference>
<keyword evidence="15" id="KW-0539">Nucleus</keyword>
<dbReference type="InterPro" id="IPR006555">
    <property type="entry name" value="ATP-dep_Helicase_C"/>
</dbReference>
<evidence type="ECO:0000256" key="9">
    <source>
        <dbReference type="ARBA" id="ARBA00022806"/>
    </source>
</evidence>
<keyword evidence="14" id="KW-0413">Isomerase</keyword>
<feature type="domain" description="Helicase ATP-binding" evidence="20">
    <location>
        <begin position="67"/>
        <end position="468"/>
    </location>
</feature>
<evidence type="ECO:0000313" key="21">
    <source>
        <dbReference type="EnsemblMetazoa" id="XP_037872107.1"/>
    </source>
</evidence>
<evidence type="ECO:0000313" key="22">
    <source>
        <dbReference type="Proteomes" id="UP000005204"/>
    </source>
</evidence>
<feature type="compositionally biased region" description="Low complexity" evidence="19">
    <location>
        <begin position="1"/>
        <end position="24"/>
    </location>
</feature>
<feature type="region of interest" description="Disordered" evidence="19">
    <location>
        <begin position="177"/>
        <end position="242"/>
    </location>
</feature>
<dbReference type="GO" id="GO:1990918">
    <property type="term" value="P:double-strand break repair involved in meiotic recombination"/>
    <property type="evidence" value="ECO:0007669"/>
    <property type="project" value="TreeGrafter"/>
</dbReference>
<dbReference type="InterPro" id="IPR014013">
    <property type="entry name" value="Helic_SF1/SF2_ATP-bd_DinG/Rad3"/>
</dbReference>
<evidence type="ECO:0000256" key="15">
    <source>
        <dbReference type="ARBA" id="ARBA00023242"/>
    </source>
</evidence>
<comment type="catalytic activity">
    <reaction evidence="17">
        <text>ATP + H2O = ADP + phosphate + H(+)</text>
        <dbReference type="Rhea" id="RHEA:13065"/>
        <dbReference type="ChEBI" id="CHEBI:15377"/>
        <dbReference type="ChEBI" id="CHEBI:15378"/>
        <dbReference type="ChEBI" id="CHEBI:30616"/>
        <dbReference type="ChEBI" id="CHEBI:43474"/>
        <dbReference type="ChEBI" id="CHEBI:456216"/>
        <dbReference type="EC" id="5.6.2.3"/>
    </reaction>
</comment>